<dbReference type="OrthoDB" id="4317910at2"/>
<dbReference type="eggNOG" id="COG3409">
    <property type="taxonomic scope" value="Bacteria"/>
</dbReference>
<evidence type="ECO:0000313" key="3">
    <source>
        <dbReference type="Proteomes" id="UP000003586"/>
    </source>
</evidence>
<dbReference type="InterPro" id="IPR025295">
    <property type="entry name" value="eCIS_core_dom"/>
</dbReference>
<gene>
    <name evidence="2" type="ORF">NIASO_08165</name>
</gene>
<evidence type="ECO:0000313" key="2">
    <source>
        <dbReference type="EMBL" id="AHF17461.1"/>
    </source>
</evidence>
<dbReference type="Proteomes" id="UP000003586">
    <property type="component" value="Chromosome"/>
</dbReference>
<accession>W0F7X7</accession>
<dbReference type="AlphaFoldDB" id="W0F7X7"/>
<protein>
    <recommendedName>
        <fullName evidence="1">eCIS core domain-containing protein</fullName>
    </recommendedName>
</protein>
<dbReference type="STRING" id="929713.NIASO_08165"/>
<sequence>MKQSKSISPNAVTAAFMPVSSLKQINVPASKDKNSWQQLPVQCKLSVGAVDDPLEQEADAMADKVMCMPGQNFVQRKKCAHCEEEQLRKKPAETFIQKKCVHCAAEEKVNRKPLASFIQRKAQGDAHTAGDTVNAGIAATRGAGLPLSGDTKKFMESRFGADFSAVKIHNGNDAAQLSAQLNARAFTVGSDIYFNEGEYQLGSGRGKRLLAHELTHVVQQLGHIARFTDDAHHIIDEAGLTGGGFTEEQIKDIEEGNKLRDYSQLPAIGNAILLCNPGKFGGYSQAEHFDNYIWDKEKNEWRDRSLLANQKAGLVDAAVRGSDPVAHIKNKLGSFIRLGLVKQGLNDLGIAFHAVEDFFAHSNFIDLINNDFRFGKELLTGSVPGTASVSLLHTAEDVSTKESAAYYKAAGEAAKDKTDNLSHANIAKDHLGDRNHIQARRLAALVVQELSSELLHIVQAPQADRGRLLESIVFSKIDRYLKYPDAVHDPWWTKLTAADNGAIDRLLEKAQDETPATVNQCMFSPLRNLEASKDSNMKIILGAALPVKVFGATGFIQVGGGLMTPLNIDNAMISSDRADRPAWFVGGQLTIPIK</sequence>
<proteinExistence type="predicted"/>
<dbReference type="HOGENOM" id="CLU_459146_0_0_10"/>
<reference evidence="2 3" key="1">
    <citation type="submission" date="2013-12" db="EMBL/GenBank/DDBJ databases">
        <authorList>
            <consortium name="DOE Joint Genome Institute"/>
            <person name="Eisen J."/>
            <person name="Huntemann M."/>
            <person name="Han J."/>
            <person name="Chen A."/>
            <person name="Kyrpides N."/>
            <person name="Mavromatis K."/>
            <person name="Markowitz V."/>
            <person name="Palaniappan K."/>
            <person name="Ivanova N."/>
            <person name="Schaumberg A."/>
            <person name="Pati A."/>
            <person name="Liolios K."/>
            <person name="Nordberg H.P."/>
            <person name="Cantor M.N."/>
            <person name="Hua S.X."/>
            <person name="Woyke T."/>
        </authorList>
    </citation>
    <scope>NUCLEOTIDE SEQUENCE [LARGE SCALE GENOMIC DNA]</scope>
    <source>
        <strain evidence="3">DSM 19437</strain>
    </source>
</reference>
<dbReference type="RefSeq" id="WP_008584702.1">
    <property type="nucleotide sequence ID" value="NZ_CP007035.1"/>
</dbReference>
<evidence type="ECO:0000259" key="1">
    <source>
        <dbReference type="Pfam" id="PF13699"/>
    </source>
</evidence>
<dbReference type="EMBL" id="CP007035">
    <property type="protein sequence ID" value="AHF17461.1"/>
    <property type="molecule type" value="Genomic_DNA"/>
</dbReference>
<dbReference type="Pfam" id="PF13699">
    <property type="entry name" value="eCIS_core"/>
    <property type="match status" value="1"/>
</dbReference>
<organism evidence="2 3">
    <name type="scientific">Niabella soli DSM 19437</name>
    <dbReference type="NCBI Taxonomy" id="929713"/>
    <lineage>
        <taxon>Bacteria</taxon>
        <taxon>Pseudomonadati</taxon>
        <taxon>Bacteroidota</taxon>
        <taxon>Chitinophagia</taxon>
        <taxon>Chitinophagales</taxon>
        <taxon>Chitinophagaceae</taxon>
        <taxon>Niabella</taxon>
    </lineage>
</organism>
<keyword evidence="3" id="KW-1185">Reference proteome</keyword>
<feature type="domain" description="eCIS core" evidence="1">
    <location>
        <begin position="146"/>
        <end position="222"/>
    </location>
</feature>
<name>W0F7X7_9BACT</name>
<dbReference type="KEGG" id="nso:NIASO_08165"/>